<dbReference type="CDD" id="cd03789">
    <property type="entry name" value="GT9_LPS_heptosyltransferase"/>
    <property type="match status" value="1"/>
</dbReference>
<dbReference type="InterPro" id="IPR051199">
    <property type="entry name" value="LPS_LOS_Heptosyltrfase"/>
</dbReference>
<dbReference type="RefSeq" id="WP_374345357.1">
    <property type="nucleotide sequence ID" value="NZ_JBHTLQ010000002.1"/>
</dbReference>
<sequence length="327" mass="35775">MAREIKKILVIKLSALGDFVLALAAMKKIREAHKKAHITLLTTPPFEALAKSCPYFNAVEVDGKPESFGGWMELRGRIKKARYDRVYDLQTSAASARIFNLLRPFPPEWSGNAWGCSLPHRNKNRDHMHTLERHADQLKYAGIWPDAPIEPGQAPPPDLSWILRKAPAERPVAGGVQPRPYVIFIPGSSEKRLDKRWPVEKYGELGQQLYARGFDIVVVGGPQESALARQIQRYVGKARDLTGRTDFARLAMIAAKSALVIGNDTGPVHLAAATGAPTIVFFSKASNPDLAAPRGHVMILRADELADLDVATVAQASNALARTPGAA</sequence>
<organism evidence="3 4">
    <name type="scientific">Phenylobacterium conjunctum</name>
    <dbReference type="NCBI Taxonomy" id="1298959"/>
    <lineage>
        <taxon>Bacteria</taxon>
        <taxon>Pseudomonadati</taxon>
        <taxon>Pseudomonadota</taxon>
        <taxon>Alphaproteobacteria</taxon>
        <taxon>Caulobacterales</taxon>
        <taxon>Caulobacteraceae</taxon>
        <taxon>Phenylobacterium</taxon>
    </lineage>
</organism>
<dbReference type="Proteomes" id="UP001597216">
    <property type="component" value="Unassembled WGS sequence"/>
</dbReference>
<keyword evidence="1" id="KW-0328">Glycosyltransferase</keyword>
<comment type="caution">
    <text evidence="3">The sequence shown here is derived from an EMBL/GenBank/DDBJ whole genome shotgun (WGS) entry which is preliminary data.</text>
</comment>
<evidence type="ECO:0000313" key="3">
    <source>
        <dbReference type="EMBL" id="MFD1189199.1"/>
    </source>
</evidence>
<evidence type="ECO:0000313" key="4">
    <source>
        <dbReference type="Proteomes" id="UP001597216"/>
    </source>
</evidence>
<dbReference type="PANTHER" id="PTHR30160">
    <property type="entry name" value="TETRAACYLDISACCHARIDE 4'-KINASE-RELATED"/>
    <property type="match status" value="1"/>
</dbReference>
<dbReference type="Gene3D" id="3.40.50.2000">
    <property type="entry name" value="Glycogen Phosphorylase B"/>
    <property type="match status" value="2"/>
</dbReference>
<evidence type="ECO:0000256" key="1">
    <source>
        <dbReference type="ARBA" id="ARBA00022676"/>
    </source>
</evidence>
<gene>
    <name evidence="3" type="ORF">ACFQ27_01290</name>
</gene>
<protein>
    <submittedName>
        <fullName evidence="3">Glycosyltransferase family 9 protein</fullName>
    </submittedName>
</protein>
<evidence type="ECO:0000256" key="2">
    <source>
        <dbReference type="ARBA" id="ARBA00022679"/>
    </source>
</evidence>
<proteinExistence type="predicted"/>
<accession>A0ABW3SWA5</accession>
<keyword evidence="4" id="KW-1185">Reference proteome</keyword>
<reference evidence="4" key="1">
    <citation type="journal article" date="2019" name="Int. J. Syst. Evol. Microbiol.">
        <title>The Global Catalogue of Microorganisms (GCM) 10K type strain sequencing project: providing services to taxonomists for standard genome sequencing and annotation.</title>
        <authorList>
            <consortium name="The Broad Institute Genomics Platform"/>
            <consortium name="The Broad Institute Genome Sequencing Center for Infectious Disease"/>
            <person name="Wu L."/>
            <person name="Ma J."/>
        </authorList>
    </citation>
    <scope>NUCLEOTIDE SEQUENCE [LARGE SCALE GENOMIC DNA]</scope>
    <source>
        <strain evidence="4">CCUG 55074</strain>
    </source>
</reference>
<name>A0ABW3SWA5_9CAUL</name>
<dbReference type="Pfam" id="PF01075">
    <property type="entry name" value="Glyco_transf_9"/>
    <property type="match status" value="1"/>
</dbReference>
<keyword evidence="2" id="KW-0808">Transferase</keyword>
<dbReference type="EMBL" id="JBHTLQ010000002">
    <property type="protein sequence ID" value="MFD1189199.1"/>
    <property type="molecule type" value="Genomic_DNA"/>
</dbReference>
<dbReference type="SUPFAM" id="SSF53756">
    <property type="entry name" value="UDP-Glycosyltransferase/glycogen phosphorylase"/>
    <property type="match status" value="1"/>
</dbReference>
<dbReference type="InterPro" id="IPR002201">
    <property type="entry name" value="Glyco_trans_9"/>
</dbReference>